<evidence type="ECO:0000256" key="7">
    <source>
        <dbReference type="HAMAP-Rule" id="MF_00201"/>
    </source>
</evidence>
<evidence type="ECO:0000313" key="13">
    <source>
        <dbReference type="Proteomes" id="UP000318661"/>
    </source>
</evidence>
<dbReference type="InterPro" id="IPR042242">
    <property type="entry name" value="RecO_C"/>
</dbReference>
<dbReference type="Gene3D" id="1.20.1440.120">
    <property type="entry name" value="Recombination protein O, C-terminal domain"/>
    <property type="match status" value="1"/>
</dbReference>
<dbReference type="InterPro" id="IPR022572">
    <property type="entry name" value="DNA_rep/recomb_RecO_N"/>
</dbReference>
<dbReference type="PANTHER" id="PTHR33991:SF1">
    <property type="entry name" value="DNA REPAIR PROTEIN RECO"/>
    <property type="match status" value="1"/>
</dbReference>
<organism evidence="10 13">
    <name type="scientific">Candidatus Segetimicrobium genomatis</name>
    <dbReference type="NCBI Taxonomy" id="2569760"/>
    <lineage>
        <taxon>Bacteria</taxon>
        <taxon>Bacillati</taxon>
        <taxon>Candidatus Sysuimicrobiota</taxon>
        <taxon>Candidatus Sysuimicrobiia</taxon>
        <taxon>Candidatus Sysuimicrobiales</taxon>
        <taxon>Candidatus Segetimicrobiaceae</taxon>
        <taxon>Candidatus Segetimicrobium</taxon>
    </lineage>
</organism>
<evidence type="ECO:0000256" key="6">
    <source>
        <dbReference type="ARBA" id="ARBA00033409"/>
    </source>
</evidence>
<dbReference type="GO" id="GO:0006310">
    <property type="term" value="P:DNA recombination"/>
    <property type="evidence" value="ECO:0007669"/>
    <property type="project" value="UniProtKB-UniRule"/>
</dbReference>
<dbReference type="EMBL" id="VBAJ01000263">
    <property type="protein sequence ID" value="TMJ04637.1"/>
    <property type="molecule type" value="Genomic_DNA"/>
</dbReference>
<evidence type="ECO:0000256" key="1">
    <source>
        <dbReference type="ARBA" id="ARBA00007452"/>
    </source>
</evidence>
<gene>
    <name evidence="7 10" type="primary">recO</name>
    <name evidence="11" type="ORF">E6G98_11605</name>
    <name evidence="10" type="ORF">E6G99_10335</name>
</gene>
<dbReference type="InterPro" id="IPR037278">
    <property type="entry name" value="ARFGAP/RecO"/>
</dbReference>
<proteinExistence type="inferred from homology"/>
<protein>
    <recommendedName>
        <fullName evidence="2 7">DNA repair protein RecO</fullName>
    </recommendedName>
    <alternativeName>
        <fullName evidence="6 7">Recombination protein O</fullName>
    </alternativeName>
</protein>
<dbReference type="Pfam" id="PF11967">
    <property type="entry name" value="RecO_N"/>
    <property type="match status" value="1"/>
</dbReference>
<keyword evidence="5 7" id="KW-0234">DNA repair</keyword>
<dbReference type="Pfam" id="PF02565">
    <property type="entry name" value="RecO_C"/>
    <property type="match status" value="1"/>
</dbReference>
<comment type="similarity">
    <text evidence="1 7">Belongs to the RecO family.</text>
</comment>
<dbReference type="EMBL" id="VBAI01000183">
    <property type="protein sequence ID" value="TMJ08691.1"/>
    <property type="molecule type" value="Genomic_DNA"/>
</dbReference>
<dbReference type="NCBIfam" id="TIGR00613">
    <property type="entry name" value="reco"/>
    <property type="match status" value="1"/>
</dbReference>
<dbReference type="HAMAP" id="MF_00201">
    <property type="entry name" value="RecO"/>
    <property type="match status" value="1"/>
</dbReference>
<dbReference type="PANTHER" id="PTHR33991">
    <property type="entry name" value="DNA REPAIR PROTEIN RECO"/>
    <property type="match status" value="1"/>
</dbReference>
<sequence>MPVYKAEGIVIRRANLGEADRLVTLFCLDHGKVTVAARGARKMKSRFVGRLELFSHVRALLAVGRTLDVVSQVEVAATFSMLRQNLDRLGYAAFAVELVDRSTADREPAPDLFRSLRAALDLMQTGDPQVIGLWFAAQVLVHSGYAPTTDACQVCGKPVRNGAAFSHALGGVLCEADRPRDPDAVMASAGALRAIGYLLHSQPEVLARLVLDPRQRAEVSGLLQRYLEYRLETKLKSLQVIRKITGMREQGNAGTRKINSGHLSHRGGVGGTG</sequence>
<feature type="region of interest" description="Disordered" evidence="8">
    <location>
        <begin position="252"/>
        <end position="273"/>
    </location>
</feature>
<evidence type="ECO:0000256" key="3">
    <source>
        <dbReference type="ARBA" id="ARBA00022763"/>
    </source>
</evidence>
<dbReference type="GO" id="GO:0006302">
    <property type="term" value="P:double-strand break repair"/>
    <property type="evidence" value="ECO:0007669"/>
    <property type="project" value="TreeGrafter"/>
</dbReference>
<dbReference type="AlphaFoldDB" id="A0A537LAB1"/>
<evidence type="ECO:0000313" key="11">
    <source>
        <dbReference type="EMBL" id="TMJ08691.1"/>
    </source>
</evidence>
<dbReference type="Proteomes" id="UP000318661">
    <property type="component" value="Unassembled WGS sequence"/>
</dbReference>
<evidence type="ECO:0000256" key="4">
    <source>
        <dbReference type="ARBA" id="ARBA00023172"/>
    </source>
</evidence>
<dbReference type="Gene3D" id="2.40.50.140">
    <property type="entry name" value="Nucleic acid-binding proteins"/>
    <property type="match status" value="1"/>
</dbReference>
<dbReference type="GO" id="GO:0043590">
    <property type="term" value="C:bacterial nucleoid"/>
    <property type="evidence" value="ECO:0007669"/>
    <property type="project" value="TreeGrafter"/>
</dbReference>
<evidence type="ECO:0000256" key="2">
    <source>
        <dbReference type="ARBA" id="ARBA00021310"/>
    </source>
</evidence>
<dbReference type="InterPro" id="IPR012340">
    <property type="entry name" value="NA-bd_OB-fold"/>
</dbReference>
<dbReference type="SUPFAM" id="SSF57863">
    <property type="entry name" value="ArfGap/RecO-like zinc finger"/>
    <property type="match status" value="1"/>
</dbReference>
<evidence type="ECO:0000256" key="5">
    <source>
        <dbReference type="ARBA" id="ARBA00023204"/>
    </source>
</evidence>
<evidence type="ECO:0000313" key="10">
    <source>
        <dbReference type="EMBL" id="TMJ04637.1"/>
    </source>
</evidence>
<dbReference type="SUPFAM" id="SSF50249">
    <property type="entry name" value="Nucleic acid-binding proteins"/>
    <property type="match status" value="1"/>
</dbReference>
<reference evidence="12 13" key="1">
    <citation type="journal article" date="2019" name="Nat. Microbiol.">
        <title>Mediterranean grassland soil C-N compound turnover is dependent on rainfall and depth, and is mediated by genomically divergent microorganisms.</title>
        <authorList>
            <person name="Diamond S."/>
            <person name="Andeer P.F."/>
            <person name="Li Z."/>
            <person name="Crits-Christoph A."/>
            <person name="Burstein D."/>
            <person name="Anantharaman K."/>
            <person name="Lane K.R."/>
            <person name="Thomas B.C."/>
            <person name="Pan C."/>
            <person name="Northen T.R."/>
            <person name="Banfield J.F."/>
        </authorList>
    </citation>
    <scope>NUCLEOTIDE SEQUENCE [LARGE SCALE GENOMIC DNA]</scope>
    <source>
        <strain evidence="11">NP_1</strain>
        <strain evidence="10">NP_2</strain>
    </source>
</reference>
<dbReference type="InterPro" id="IPR003717">
    <property type="entry name" value="RecO"/>
</dbReference>
<name>A0A537LAB1_9BACT</name>
<comment type="caution">
    <text evidence="10">The sequence shown here is derived from an EMBL/GenBank/DDBJ whole genome shotgun (WGS) entry which is preliminary data.</text>
</comment>
<evidence type="ECO:0000256" key="8">
    <source>
        <dbReference type="SAM" id="MobiDB-lite"/>
    </source>
</evidence>
<comment type="function">
    <text evidence="7">Involved in DNA repair and RecF pathway recombination.</text>
</comment>
<feature type="domain" description="DNA replication/recombination mediator RecO N-terminal" evidence="9">
    <location>
        <begin position="1"/>
        <end position="79"/>
    </location>
</feature>
<evidence type="ECO:0000259" key="9">
    <source>
        <dbReference type="Pfam" id="PF11967"/>
    </source>
</evidence>
<keyword evidence="3 7" id="KW-0227">DNA damage</keyword>
<keyword evidence="4 7" id="KW-0233">DNA recombination</keyword>
<accession>A0A537LAB1</accession>
<evidence type="ECO:0000313" key="12">
    <source>
        <dbReference type="Proteomes" id="UP000315217"/>
    </source>
</evidence>
<dbReference type="Proteomes" id="UP000315217">
    <property type="component" value="Unassembled WGS sequence"/>
</dbReference>